<evidence type="ECO:0000256" key="5">
    <source>
        <dbReference type="ARBA" id="ARBA00023274"/>
    </source>
</evidence>
<comment type="similarity">
    <text evidence="1 6 7">Belongs to the universal ribosomal protein uS17 family.</text>
</comment>
<dbReference type="HAMAP" id="MF_01345_B">
    <property type="entry name" value="Ribosomal_uS17_B"/>
    <property type="match status" value="1"/>
</dbReference>
<keyword evidence="2 6" id="KW-0699">rRNA-binding</keyword>
<gene>
    <name evidence="6 8" type="primary">rpsQ</name>
    <name evidence="8" type="ORF">DDT42_00511</name>
</gene>
<dbReference type="SUPFAM" id="SSF50249">
    <property type="entry name" value="Nucleic acid-binding proteins"/>
    <property type="match status" value="1"/>
</dbReference>
<comment type="caution">
    <text evidence="8">The sequence shown here is derived from an EMBL/GenBank/DDBJ whole genome shotgun (WGS) entry which is preliminary data.</text>
</comment>
<evidence type="ECO:0000313" key="8">
    <source>
        <dbReference type="EMBL" id="MBT9144666.1"/>
    </source>
</evidence>
<dbReference type="GO" id="GO:0006412">
    <property type="term" value="P:translation"/>
    <property type="evidence" value="ECO:0007669"/>
    <property type="project" value="UniProtKB-UniRule"/>
</dbReference>
<evidence type="ECO:0000256" key="3">
    <source>
        <dbReference type="ARBA" id="ARBA00022884"/>
    </source>
</evidence>
<name>A0A9E2BHF9_PSYF1</name>
<dbReference type="CDD" id="cd00364">
    <property type="entry name" value="Ribosomal_uS17"/>
    <property type="match status" value="1"/>
</dbReference>
<dbReference type="PROSITE" id="PS00056">
    <property type="entry name" value="RIBOSOMAL_S17"/>
    <property type="match status" value="1"/>
</dbReference>
<dbReference type="PANTHER" id="PTHR10744:SF1">
    <property type="entry name" value="SMALL RIBOSOMAL SUBUNIT PROTEIN US17M"/>
    <property type="match status" value="1"/>
</dbReference>
<dbReference type="PANTHER" id="PTHR10744">
    <property type="entry name" value="40S RIBOSOMAL PROTEIN S11 FAMILY MEMBER"/>
    <property type="match status" value="1"/>
</dbReference>
<dbReference type="InterPro" id="IPR019984">
    <property type="entry name" value="Ribosomal_uS17_bact/chlr"/>
</dbReference>
<dbReference type="NCBIfam" id="TIGR03635">
    <property type="entry name" value="uS17_bact"/>
    <property type="match status" value="1"/>
</dbReference>
<dbReference type="GO" id="GO:0022627">
    <property type="term" value="C:cytosolic small ribosomal subunit"/>
    <property type="evidence" value="ECO:0007669"/>
    <property type="project" value="UniProtKB-UniRule"/>
</dbReference>
<organism evidence="8 9">
    <name type="scientific">Psychracetigena formicireducens</name>
    <dbReference type="NCBI Taxonomy" id="2986056"/>
    <lineage>
        <taxon>Bacteria</taxon>
        <taxon>Bacillati</taxon>
        <taxon>Candidatus Lithacetigenota</taxon>
        <taxon>Candidatus Psychracetigena</taxon>
    </lineage>
</organism>
<dbReference type="Pfam" id="PF00366">
    <property type="entry name" value="Ribosomal_S17"/>
    <property type="match status" value="1"/>
</dbReference>
<evidence type="ECO:0000256" key="7">
    <source>
        <dbReference type="RuleBase" id="RU003872"/>
    </source>
</evidence>
<dbReference type="Proteomes" id="UP000811545">
    <property type="component" value="Unassembled WGS sequence"/>
</dbReference>
<reference evidence="8 9" key="1">
    <citation type="journal article" date="2021" name="bioRxiv">
        <title>Unique metabolic strategies in Hadean analogues reveal hints for primordial physiology.</title>
        <authorList>
            <person name="Nobu M.K."/>
            <person name="Nakai R."/>
            <person name="Tamazawa S."/>
            <person name="Mori H."/>
            <person name="Toyoda A."/>
            <person name="Ijiri A."/>
            <person name="Suzuki S."/>
            <person name="Kurokawa K."/>
            <person name="Kamagata Y."/>
            <person name="Tamaki H."/>
        </authorList>
    </citation>
    <scope>NUCLEOTIDE SEQUENCE [LARGE SCALE GENOMIC DNA]</scope>
    <source>
        <strain evidence="8">BS525</strain>
    </source>
</reference>
<keyword evidence="5 6" id="KW-0687">Ribonucleoprotein</keyword>
<sequence>MSKKEFIGKIISNKMNKTRIVEVVHVFRHPLYRKVVHKKHKYYAHDEDNSSHEGDTVKIVEFRPLSKTKRWQVLEIVKTAESFGG</sequence>
<dbReference type="GO" id="GO:0003735">
    <property type="term" value="F:structural constituent of ribosome"/>
    <property type="evidence" value="ECO:0007669"/>
    <property type="project" value="UniProtKB-UniRule"/>
</dbReference>
<dbReference type="NCBIfam" id="NF004123">
    <property type="entry name" value="PRK05610.1"/>
    <property type="match status" value="1"/>
</dbReference>
<evidence type="ECO:0000256" key="6">
    <source>
        <dbReference type="HAMAP-Rule" id="MF_01345"/>
    </source>
</evidence>
<keyword evidence="3 6" id="KW-0694">RNA-binding</keyword>
<evidence type="ECO:0000313" key="9">
    <source>
        <dbReference type="Proteomes" id="UP000811545"/>
    </source>
</evidence>
<evidence type="ECO:0000256" key="4">
    <source>
        <dbReference type="ARBA" id="ARBA00022980"/>
    </source>
</evidence>
<dbReference type="InterPro" id="IPR019979">
    <property type="entry name" value="Ribosomal_uS17_CS"/>
</dbReference>
<proteinExistence type="inferred from homology"/>
<comment type="subunit">
    <text evidence="6">Part of the 30S ribosomal subunit.</text>
</comment>
<keyword evidence="4 6" id="KW-0689">Ribosomal protein</keyword>
<dbReference type="Gene3D" id="2.40.50.140">
    <property type="entry name" value="Nucleic acid-binding proteins"/>
    <property type="match status" value="1"/>
</dbReference>
<dbReference type="GO" id="GO:0019843">
    <property type="term" value="F:rRNA binding"/>
    <property type="evidence" value="ECO:0007669"/>
    <property type="project" value="UniProtKB-UniRule"/>
</dbReference>
<dbReference type="EMBL" id="QLTW01000016">
    <property type="protein sequence ID" value="MBT9144666.1"/>
    <property type="molecule type" value="Genomic_DNA"/>
</dbReference>
<evidence type="ECO:0000256" key="2">
    <source>
        <dbReference type="ARBA" id="ARBA00022730"/>
    </source>
</evidence>
<protein>
    <recommendedName>
        <fullName evidence="6">Small ribosomal subunit protein uS17</fullName>
    </recommendedName>
</protein>
<dbReference type="AlphaFoldDB" id="A0A9E2BHF9"/>
<accession>A0A9E2BHF9</accession>
<dbReference type="PRINTS" id="PR00973">
    <property type="entry name" value="RIBOSOMALS17"/>
</dbReference>
<evidence type="ECO:0000256" key="1">
    <source>
        <dbReference type="ARBA" id="ARBA00010254"/>
    </source>
</evidence>
<dbReference type="InterPro" id="IPR000266">
    <property type="entry name" value="Ribosomal_uS17"/>
</dbReference>
<comment type="function">
    <text evidence="6">One of the primary rRNA binding proteins, it binds specifically to the 5'-end of 16S ribosomal RNA.</text>
</comment>
<dbReference type="InterPro" id="IPR012340">
    <property type="entry name" value="NA-bd_OB-fold"/>
</dbReference>